<keyword evidence="2" id="KW-1185">Reference proteome</keyword>
<proteinExistence type="predicted"/>
<protein>
    <submittedName>
        <fullName evidence="1">Uncharacterized protein</fullName>
    </submittedName>
</protein>
<dbReference type="EMBL" id="LSZO01000003">
    <property type="protein sequence ID" value="KXU39501.1"/>
    <property type="molecule type" value="Genomic_DNA"/>
</dbReference>
<reference evidence="1 2" key="1">
    <citation type="submission" date="2016-02" db="EMBL/GenBank/DDBJ databases">
        <authorList>
            <person name="Wen L."/>
            <person name="He K."/>
            <person name="Yang H."/>
        </authorList>
    </citation>
    <scope>NUCLEOTIDE SEQUENCE [LARGE SCALE GENOMIC DNA]</scope>
    <source>
        <strain evidence="1 2">CV58</strain>
    </source>
</reference>
<evidence type="ECO:0000313" key="2">
    <source>
        <dbReference type="Proteomes" id="UP000072660"/>
    </source>
</evidence>
<comment type="caution">
    <text evidence="1">The sequence shown here is derived from an EMBL/GenBank/DDBJ whole genome shotgun (WGS) entry which is preliminary data.</text>
</comment>
<evidence type="ECO:0000313" key="1">
    <source>
        <dbReference type="EMBL" id="KXU39501.1"/>
    </source>
</evidence>
<accession>A0A139SYJ4</accession>
<dbReference type="AlphaFoldDB" id="A0A139SYJ4"/>
<sequence length="80" mass="8909">MSTATLEIVELNDGRIALRYVEKDEILLALSFSGKTINFLRGQHREIARAMIDTGVQMAAQVLGHQPADNDDENIPHVLH</sequence>
<name>A0A139SYJ4_9GAMM</name>
<dbReference type="RefSeq" id="WP_068386333.1">
    <property type="nucleotide sequence ID" value="NZ_LSZO01000003.1"/>
</dbReference>
<gene>
    <name evidence="1" type="ORF">AXE65_08340</name>
</gene>
<organism evidence="1 2">
    <name type="scientific">Ventosimonas gracilis</name>
    <dbReference type="NCBI Taxonomy" id="1680762"/>
    <lineage>
        <taxon>Bacteria</taxon>
        <taxon>Pseudomonadati</taxon>
        <taxon>Pseudomonadota</taxon>
        <taxon>Gammaproteobacteria</taxon>
        <taxon>Pseudomonadales</taxon>
        <taxon>Ventosimonadaceae</taxon>
        <taxon>Ventosimonas</taxon>
    </lineage>
</organism>
<dbReference type="Proteomes" id="UP000072660">
    <property type="component" value="Unassembled WGS sequence"/>
</dbReference>
<dbReference type="OrthoDB" id="6370236at2"/>